<accession>A0ABT0CJJ6</accession>
<feature type="transmembrane region" description="Helical" evidence="5">
    <location>
        <begin position="7"/>
        <end position="37"/>
    </location>
</feature>
<evidence type="ECO:0000256" key="2">
    <source>
        <dbReference type="ARBA" id="ARBA00022692"/>
    </source>
</evidence>
<comment type="similarity">
    <text evidence="5">Belongs to the 4-toluene sulfonate uptake permease (TSUP) (TC 2.A.102) family.</text>
</comment>
<organism evidence="6 7">
    <name type="scientific">Shinella sedimenti</name>
    <dbReference type="NCBI Taxonomy" id="2919913"/>
    <lineage>
        <taxon>Bacteria</taxon>
        <taxon>Pseudomonadati</taxon>
        <taxon>Pseudomonadota</taxon>
        <taxon>Alphaproteobacteria</taxon>
        <taxon>Hyphomicrobiales</taxon>
        <taxon>Rhizobiaceae</taxon>
        <taxon>Shinella</taxon>
    </lineage>
</organism>
<reference evidence="6 7" key="1">
    <citation type="submission" date="2022-02" db="EMBL/GenBank/DDBJ databases">
        <title>Shinella B3.7 sp. nov., isolated from Sediment (Zhairuo Island).</title>
        <authorList>
            <person name="Chen G."/>
        </authorList>
    </citation>
    <scope>NUCLEOTIDE SEQUENCE [LARGE SCALE GENOMIC DNA]</scope>
    <source>
        <strain evidence="6 7">B3.7</strain>
    </source>
</reference>
<dbReference type="RefSeq" id="WP_241598844.1">
    <property type="nucleotide sequence ID" value="NZ_JAKVIN010000002.1"/>
</dbReference>
<proteinExistence type="inferred from homology"/>
<keyword evidence="2 5" id="KW-0812">Transmembrane</keyword>
<dbReference type="EMBL" id="JAKVIN010000002">
    <property type="protein sequence ID" value="MCJ8148778.1"/>
    <property type="molecule type" value="Genomic_DNA"/>
</dbReference>
<feature type="transmembrane region" description="Helical" evidence="5">
    <location>
        <begin position="220"/>
        <end position="241"/>
    </location>
</feature>
<evidence type="ECO:0000256" key="5">
    <source>
        <dbReference type="RuleBase" id="RU363041"/>
    </source>
</evidence>
<keyword evidence="4 5" id="KW-0472">Membrane</keyword>
<keyword evidence="3 5" id="KW-1133">Transmembrane helix</keyword>
<evidence type="ECO:0000256" key="3">
    <source>
        <dbReference type="ARBA" id="ARBA00022989"/>
    </source>
</evidence>
<protein>
    <recommendedName>
        <fullName evidence="5">Probable membrane transporter protein</fullName>
    </recommendedName>
</protein>
<evidence type="ECO:0000256" key="1">
    <source>
        <dbReference type="ARBA" id="ARBA00004141"/>
    </source>
</evidence>
<feature type="transmembrane region" description="Helical" evidence="5">
    <location>
        <begin position="253"/>
        <end position="272"/>
    </location>
</feature>
<name>A0ABT0CJJ6_9HYPH</name>
<comment type="caution">
    <text evidence="6">The sequence shown here is derived from an EMBL/GenBank/DDBJ whole genome shotgun (WGS) entry which is preliminary data.</text>
</comment>
<feature type="transmembrane region" description="Helical" evidence="5">
    <location>
        <begin position="184"/>
        <end position="208"/>
    </location>
</feature>
<comment type="subcellular location">
    <subcellularLocation>
        <location evidence="5">Cell membrane</location>
        <topology evidence="5">Multi-pass membrane protein</topology>
    </subcellularLocation>
    <subcellularLocation>
        <location evidence="1">Membrane</location>
        <topology evidence="1">Multi-pass membrane protein</topology>
    </subcellularLocation>
</comment>
<evidence type="ECO:0000313" key="7">
    <source>
        <dbReference type="Proteomes" id="UP001201844"/>
    </source>
</evidence>
<dbReference type="PANTHER" id="PTHR43483:SF3">
    <property type="entry name" value="MEMBRANE TRANSPORTER PROTEIN HI_0806-RELATED"/>
    <property type="match status" value="1"/>
</dbReference>
<evidence type="ECO:0000313" key="6">
    <source>
        <dbReference type="EMBL" id="MCJ8148778.1"/>
    </source>
</evidence>
<keyword evidence="5" id="KW-1003">Cell membrane</keyword>
<evidence type="ECO:0000256" key="4">
    <source>
        <dbReference type="ARBA" id="ARBA00023136"/>
    </source>
</evidence>
<dbReference type="InterPro" id="IPR002781">
    <property type="entry name" value="TM_pro_TauE-like"/>
</dbReference>
<gene>
    <name evidence="6" type="ORF">MKI86_06485</name>
</gene>
<keyword evidence="7" id="KW-1185">Reference proteome</keyword>
<sequence>MPPIADLVLFALALAAAGVVSGLLAGIFGVGGGAILVPVFYQVFGYLDVPEAVRMHLSVGTSIAIIVPTSIRSFTAHRKRSAVDMDLLKSWIVALPLGAILASIIAAFISSVGLRFVFVGISLLVALRMLFNRETWRIGDTLPGGIARQIAGVVIGTLSGLMGIGGGVLNNTYMTSFGRPIHQAVATSSGVGVLISIPGIFGYIWAGWGVPGLPPGSTGFINWIAVALIVPIALVVTPWGVRLAHAMSKRQLETGFGIFLILVALRFLYSIYG</sequence>
<dbReference type="Pfam" id="PF01925">
    <property type="entry name" value="TauE"/>
    <property type="match status" value="1"/>
</dbReference>
<dbReference type="Proteomes" id="UP001201844">
    <property type="component" value="Unassembled WGS sequence"/>
</dbReference>
<feature type="transmembrane region" description="Helical" evidence="5">
    <location>
        <begin position="57"/>
        <end position="75"/>
    </location>
</feature>
<feature type="transmembrane region" description="Helical" evidence="5">
    <location>
        <begin position="87"/>
        <end position="108"/>
    </location>
</feature>
<dbReference type="PANTHER" id="PTHR43483">
    <property type="entry name" value="MEMBRANE TRANSPORTER PROTEIN HI_0806-RELATED"/>
    <property type="match status" value="1"/>
</dbReference>